<evidence type="ECO:0000256" key="1">
    <source>
        <dbReference type="SAM" id="Phobius"/>
    </source>
</evidence>
<dbReference type="Proteomes" id="UP000186216">
    <property type="component" value="Unassembled WGS sequence"/>
</dbReference>
<feature type="transmembrane region" description="Helical" evidence="1">
    <location>
        <begin position="107"/>
        <end position="133"/>
    </location>
</feature>
<name>A0AA45W653_9RHOB</name>
<feature type="transmembrane region" description="Helical" evidence="1">
    <location>
        <begin position="145"/>
        <end position="165"/>
    </location>
</feature>
<evidence type="ECO:0000259" key="2">
    <source>
        <dbReference type="Pfam" id="PF01970"/>
    </source>
</evidence>
<proteinExistence type="predicted"/>
<feature type="domain" description="DUF112" evidence="2">
    <location>
        <begin position="18"/>
        <end position="437"/>
    </location>
</feature>
<organism evidence="3 5">
    <name type="scientific">Paracoccus saliphilus</name>
    <dbReference type="NCBI Taxonomy" id="405559"/>
    <lineage>
        <taxon>Bacteria</taxon>
        <taxon>Pseudomonadati</taxon>
        <taxon>Pseudomonadota</taxon>
        <taxon>Alphaproteobacteria</taxon>
        <taxon>Rhodobacterales</taxon>
        <taxon>Paracoccaceae</taxon>
        <taxon>Paracoccus</taxon>
    </lineage>
</organism>
<dbReference type="RefSeq" id="WP_076527046.1">
    <property type="nucleotide sequence ID" value="NZ_CP067140.1"/>
</dbReference>
<evidence type="ECO:0000313" key="4">
    <source>
        <dbReference type="EMBL" id="WCR01532.1"/>
    </source>
</evidence>
<dbReference type="PANTHER" id="PTHR35342:SF5">
    <property type="entry name" value="TRICARBOXYLIC TRANSPORT PROTEIN"/>
    <property type="match status" value="1"/>
</dbReference>
<feature type="transmembrane region" description="Helical" evidence="1">
    <location>
        <begin position="261"/>
        <end position="280"/>
    </location>
</feature>
<keyword evidence="1" id="KW-1133">Transmembrane helix</keyword>
<accession>A0AA45W653</accession>
<feature type="transmembrane region" description="Helical" evidence="1">
    <location>
        <begin position="415"/>
        <end position="441"/>
    </location>
</feature>
<evidence type="ECO:0000313" key="5">
    <source>
        <dbReference type="Proteomes" id="UP000186216"/>
    </source>
</evidence>
<sequence>MWENIILGFATAATLTNLAYCFMGVFIGTLIGVLPGLGSLAAISMLLPVTFYLEPTTALIALGGIYYGAEYGGSIASILLNLPGTPSNAVTCLDGNPMAKQGKAGRALFTTAIASFTGGTLGVIALMGFGPAIAELGLKFGPGDYFALMVLGLVAAVTVGTGSAVRSMIMVVLGLLLGTVGTDVTSGDFRYTFDLLELRDGVSLVAIAMGLFGISEVANSIGGSGNRGAAQKVSLRSMLPDFAWVRQVAGPILRGSSIGGFLGALPGAGTVISAFLAYAVELRMAKDRSIFGKGAIQGLAAPEAANNAAAQTAFIPTLTIGIPGSATMSIMLGALMIHGISPGPMLVTDHPQMFWGLIASFWIGNLFLLLLNIPLIGLWVRVLQFPYKFIYPIVIALICIGVYSMKNSVFDVGIVLLFGGLGFFFQKVGYGPANLILGFVLGPMLEENLRRAMLLARGDATVLLTGQLSGPVLGISGLLLIWAAVSGMRSMIKQRRAVDLPAGEA</sequence>
<evidence type="ECO:0000313" key="6">
    <source>
        <dbReference type="Proteomes" id="UP001215549"/>
    </source>
</evidence>
<keyword evidence="1" id="KW-0472">Membrane</keyword>
<feature type="transmembrane region" description="Helical" evidence="1">
    <location>
        <begin position="31"/>
        <end position="53"/>
    </location>
</feature>
<evidence type="ECO:0000313" key="3">
    <source>
        <dbReference type="EMBL" id="SIS99185.1"/>
    </source>
</evidence>
<feature type="transmembrane region" description="Helical" evidence="1">
    <location>
        <begin position="461"/>
        <end position="485"/>
    </location>
</feature>
<dbReference type="EMBL" id="CP067140">
    <property type="protein sequence ID" value="WCR01532.1"/>
    <property type="molecule type" value="Genomic_DNA"/>
</dbReference>
<protein>
    <submittedName>
        <fullName evidence="3">TctA family transporter</fullName>
    </submittedName>
    <submittedName>
        <fullName evidence="4">Tripartite tricarboxylate transporter permease</fullName>
    </submittedName>
</protein>
<dbReference type="EMBL" id="FTOU01000011">
    <property type="protein sequence ID" value="SIS99185.1"/>
    <property type="molecule type" value="Genomic_DNA"/>
</dbReference>
<feature type="transmembrane region" description="Helical" evidence="1">
    <location>
        <begin position="353"/>
        <end position="379"/>
    </location>
</feature>
<dbReference type="AlphaFoldDB" id="A0AA45W653"/>
<keyword evidence="6" id="KW-1185">Reference proteome</keyword>
<dbReference type="Proteomes" id="UP001215549">
    <property type="component" value="Chromosome"/>
</dbReference>
<gene>
    <name evidence="4" type="ORF">JHX88_11300</name>
    <name evidence="3" type="ORF">SAMN05421772_111108</name>
</gene>
<reference evidence="4 6" key="2">
    <citation type="submission" date="2021-01" db="EMBL/GenBank/DDBJ databases">
        <title>Biogeographic distribution of Paracoccus.</title>
        <authorList>
            <person name="Hollensteiner J."/>
            <person name="Leineberger J."/>
            <person name="Brinkhoff T."/>
            <person name="Daniel R."/>
        </authorList>
    </citation>
    <scope>NUCLEOTIDE SEQUENCE [LARGE SCALE GENOMIC DNA]</scope>
    <source>
        <strain evidence="4 6">DSM 18447</strain>
    </source>
</reference>
<dbReference type="PANTHER" id="PTHR35342">
    <property type="entry name" value="TRICARBOXYLIC TRANSPORT PROTEIN"/>
    <property type="match status" value="1"/>
</dbReference>
<dbReference type="Pfam" id="PF01970">
    <property type="entry name" value="TctA"/>
    <property type="match status" value="1"/>
</dbReference>
<feature type="transmembrane region" description="Helical" evidence="1">
    <location>
        <begin position="320"/>
        <end position="341"/>
    </location>
</feature>
<dbReference type="InterPro" id="IPR002823">
    <property type="entry name" value="DUF112_TM"/>
</dbReference>
<keyword evidence="1" id="KW-0812">Transmembrane</keyword>
<feature type="transmembrane region" description="Helical" evidence="1">
    <location>
        <begin position="385"/>
        <end position="403"/>
    </location>
</feature>
<reference evidence="3 5" key="1">
    <citation type="submission" date="2017-01" db="EMBL/GenBank/DDBJ databases">
        <authorList>
            <person name="Varghese N."/>
            <person name="Submissions S."/>
        </authorList>
    </citation>
    <scope>NUCLEOTIDE SEQUENCE [LARGE SCALE GENOMIC DNA]</scope>
    <source>
        <strain evidence="3 5">DSM 18447</strain>
    </source>
</reference>